<dbReference type="EMBL" id="BMAC01000357">
    <property type="protein sequence ID" value="GFP94564.1"/>
    <property type="molecule type" value="Genomic_DNA"/>
</dbReference>
<evidence type="ECO:0000256" key="7">
    <source>
        <dbReference type="SAM" id="MobiDB-lite"/>
    </source>
</evidence>
<keyword evidence="5" id="KW-0520">NAD</keyword>
<comment type="caution">
    <text evidence="9">The sequence shown here is derived from an EMBL/GenBank/DDBJ whole genome shotgun (WGS) entry which is preliminary data.</text>
</comment>
<evidence type="ECO:0000256" key="1">
    <source>
        <dbReference type="ARBA" id="ARBA00004869"/>
    </source>
</evidence>
<sequence>MPRIPQTIHQQLQTLREIAGDDRQGCGEMTKVVVPPIESKQRGWGQKRSRRRRLTEGDVGDDDGGAQDANPPLAARGEGGDAVLGVAAVGDVHHVGSERVGTVPGYDDGRLGLVLRPGGPAAGSARDLARRASAVRISVGGGYLLLLLSSPRSSFRLLLPLCCSSSAGFCDWVLSAIGVQIGGYFREVVDGGGVTAVSAAAPVVEEGGGVVGLELGVDFRAVVGKVRSLRLAAKAGLGAPLFLQSQVFCGKHVPPRNSSPIPPTSTQIHRDTELFCKDWRGGRAASFNIIPSSTGAAKAVGKVLPALNGTLTGISFRVPTGDVSVVDLTVRLEKKATYEDIKAAIKLKSILGYTEDDVVSTDFVGALAFDVEYSQWLDENNRRINELKGAVSSHVGNAELRIIVKGILAQYDDIFRIKSDAAKADVFHIFSGMWQTPA</sequence>
<evidence type="ECO:0000313" key="9">
    <source>
        <dbReference type="EMBL" id="GFP94564.1"/>
    </source>
</evidence>
<organism evidence="9 10">
    <name type="scientific">Phtheirospermum japonicum</name>
    <dbReference type="NCBI Taxonomy" id="374723"/>
    <lineage>
        <taxon>Eukaryota</taxon>
        <taxon>Viridiplantae</taxon>
        <taxon>Streptophyta</taxon>
        <taxon>Embryophyta</taxon>
        <taxon>Tracheophyta</taxon>
        <taxon>Spermatophyta</taxon>
        <taxon>Magnoliopsida</taxon>
        <taxon>eudicotyledons</taxon>
        <taxon>Gunneridae</taxon>
        <taxon>Pentapetalae</taxon>
        <taxon>asterids</taxon>
        <taxon>lamiids</taxon>
        <taxon>Lamiales</taxon>
        <taxon>Orobanchaceae</taxon>
        <taxon>Orobanchaceae incertae sedis</taxon>
        <taxon>Phtheirospermum</taxon>
    </lineage>
</organism>
<dbReference type="Proteomes" id="UP000653305">
    <property type="component" value="Unassembled WGS sequence"/>
</dbReference>
<keyword evidence="6" id="KW-0324">Glycolysis</keyword>
<evidence type="ECO:0000256" key="2">
    <source>
        <dbReference type="ARBA" id="ARBA00007406"/>
    </source>
</evidence>
<gene>
    <name evidence="9" type="ORF">PHJA_001600800</name>
</gene>
<dbReference type="GO" id="GO:0043565">
    <property type="term" value="F:sequence-specific DNA binding"/>
    <property type="evidence" value="ECO:0007669"/>
    <property type="project" value="InterPro"/>
</dbReference>
<reference evidence="9" key="1">
    <citation type="submission" date="2020-07" db="EMBL/GenBank/DDBJ databases">
        <title>Ethylene signaling mediates host invasion by parasitic plants.</title>
        <authorList>
            <person name="Yoshida S."/>
        </authorList>
    </citation>
    <scope>NUCLEOTIDE SEQUENCE</scope>
    <source>
        <strain evidence="9">Okayama</strain>
    </source>
</reference>
<dbReference type="PROSITE" id="PS51806">
    <property type="entry name" value="DOG1"/>
    <property type="match status" value="1"/>
</dbReference>
<evidence type="ECO:0000256" key="3">
    <source>
        <dbReference type="ARBA" id="ARBA00013119"/>
    </source>
</evidence>
<dbReference type="InterPro" id="IPR020829">
    <property type="entry name" value="GlycerAld_3-P_DH_cat"/>
</dbReference>
<dbReference type="GO" id="GO:0006351">
    <property type="term" value="P:DNA-templated transcription"/>
    <property type="evidence" value="ECO:0007669"/>
    <property type="project" value="InterPro"/>
</dbReference>
<dbReference type="Pfam" id="PF02800">
    <property type="entry name" value="Gp_dh_C"/>
    <property type="match status" value="1"/>
</dbReference>
<feature type="domain" description="DOG1" evidence="8">
    <location>
        <begin position="366"/>
        <end position="438"/>
    </location>
</feature>
<dbReference type="GO" id="GO:0004365">
    <property type="term" value="F:glyceraldehyde-3-phosphate dehydrogenase (NAD+) (phosphorylating) activity"/>
    <property type="evidence" value="ECO:0007669"/>
    <property type="project" value="UniProtKB-EC"/>
</dbReference>
<proteinExistence type="inferred from homology"/>
<comment type="similarity">
    <text evidence="2">Belongs to the glyceraldehyde-3-phosphate dehydrogenase family.</text>
</comment>
<evidence type="ECO:0000256" key="6">
    <source>
        <dbReference type="ARBA" id="ARBA00023152"/>
    </source>
</evidence>
<keyword evidence="10" id="KW-1185">Reference proteome</keyword>
<dbReference type="InterPro" id="IPR020831">
    <property type="entry name" value="GlycerAld/Erythrose_P_DH"/>
</dbReference>
<evidence type="ECO:0000256" key="5">
    <source>
        <dbReference type="ARBA" id="ARBA00023027"/>
    </source>
</evidence>
<protein>
    <recommendedName>
        <fullName evidence="3">glyceraldehyde-3-phosphate dehydrogenase (phosphorylating)</fullName>
        <ecNumber evidence="3">1.2.1.12</ecNumber>
    </recommendedName>
</protein>
<dbReference type="OrthoDB" id="1152826at2759"/>
<evidence type="ECO:0000313" key="10">
    <source>
        <dbReference type="Proteomes" id="UP000653305"/>
    </source>
</evidence>
<dbReference type="PANTHER" id="PTHR10836:SF112">
    <property type="entry name" value="GLYCERALDEHYDE-3-PHOSPHATE DEHYDROGENASE GAPC1, CYTOSOLIC-RELATED"/>
    <property type="match status" value="1"/>
</dbReference>
<dbReference type="GO" id="GO:0005829">
    <property type="term" value="C:cytosol"/>
    <property type="evidence" value="ECO:0007669"/>
    <property type="project" value="TreeGrafter"/>
</dbReference>
<comment type="pathway">
    <text evidence="1">Carbohydrate degradation; glycolysis; pyruvate from D-glyceraldehyde 3-phosphate: step 1/5.</text>
</comment>
<dbReference type="GO" id="GO:0006096">
    <property type="term" value="P:glycolytic process"/>
    <property type="evidence" value="ECO:0007669"/>
    <property type="project" value="UniProtKB-KW"/>
</dbReference>
<name>A0A830CE26_9LAMI</name>
<dbReference type="PANTHER" id="PTHR10836">
    <property type="entry name" value="GLYCERALDEHYDE 3-PHOSPHATE DEHYDROGENASE"/>
    <property type="match status" value="1"/>
</dbReference>
<dbReference type="EC" id="1.2.1.12" evidence="3"/>
<dbReference type="Gene3D" id="3.30.360.10">
    <property type="entry name" value="Dihydrodipicolinate Reductase, domain 2"/>
    <property type="match status" value="1"/>
</dbReference>
<dbReference type="AlphaFoldDB" id="A0A830CE26"/>
<feature type="region of interest" description="Disordered" evidence="7">
    <location>
        <begin position="35"/>
        <end position="77"/>
    </location>
</feature>
<dbReference type="Pfam" id="PF14144">
    <property type="entry name" value="DOG1"/>
    <property type="match status" value="1"/>
</dbReference>
<evidence type="ECO:0000256" key="4">
    <source>
        <dbReference type="ARBA" id="ARBA00023002"/>
    </source>
</evidence>
<accession>A0A830CE26</accession>
<keyword evidence="4" id="KW-0560">Oxidoreductase</keyword>
<dbReference type="InterPro" id="IPR025422">
    <property type="entry name" value="TGA_domain"/>
</dbReference>
<evidence type="ECO:0000259" key="8">
    <source>
        <dbReference type="PROSITE" id="PS51806"/>
    </source>
</evidence>
<dbReference type="SUPFAM" id="SSF55347">
    <property type="entry name" value="Glyceraldehyde-3-phosphate dehydrogenase-like, C-terminal domain"/>
    <property type="match status" value="1"/>
</dbReference>